<comment type="caution">
    <text evidence="1">The sequence shown here is derived from an EMBL/GenBank/DDBJ whole genome shotgun (WGS) entry which is preliminary data.</text>
</comment>
<dbReference type="Proteomes" id="UP000709295">
    <property type="component" value="Unassembled WGS sequence"/>
</dbReference>
<proteinExistence type="predicted"/>
<accession>A0A8J5J137</accession>
<sequence length="69" mass="7644">MEEAARAKLKDVARWHRLEASVGRMEVELDAKFLGATSPLLRKDCARHTVAGRRARLKVARSGGFLLGL</sequence>
<dbReference type="EMBL" id="JAENGY010000272">
    <property type="protein sequence ID" value="KAG6967464.1"/>
    <property type="molecule type" value="Genomic_DNA"/>
</dbReference>
<evidence type="ECO:0000313" key="2">
    <source>
        <dbReference type="Proteomes" id="UP000709295"/>
    </source>
</evidence>
<dbReference type="AlphaFoldDB" id="A0A8J5J137"/>
<reference evidence="1" key="1">
    <citation type="submission" date="2021-01" db="EMBL/GenBank/DDBJ databases">
        <title>Phytophthora aleatoria, a newly-described species from Pinus radiata is distinct from Phytophthora cactorum isolates based on comparative genomics.</title>
        <authorList>
            <person name="Mcdougal R."/>
            <person name="Panda P."/>
            <person name="Williams N."/>
            <person name="Studholme D.J."/>
        </authorList>
    </citation>
    <scope>NUCLEOTIDE SEQUENCE</scope>
    <source>
        <strain evidence="1">NZFS 4037</strain>
    </source>
</reference>
<gene>
    <name evidence="1" type="ORF">JG688_00006311</name>
</gene>
<protein>
    <submittedName>
        <fullName evidence="1">Uncharacterized protein</fullName>
    </submittedName>
</protein>
<name>A0A8J5J137_9STRA</name>
<organism evidence="1 2">
    <name type="scientific">Phytophthora aleatoria</name>
    <dbReference type="NCBI Taxonomy" id="2496075"/>
    <lineage>
        <taxon>Eukaryota</taxon>
        <taxon>Sar</taxon>
        <taxon>Stramenopiles</taxon>
        <taxon>Oomycota</taxon>
        <taxon>Peronosporomycetes</taxon>
        <taxon>Peronosporales</taxon>
        <taxon>Peronosporaceae</taxon>
        <taxon>Phytophthora</taxon>
    </lineage>
</organism>
<evidence type="ECO:0000313" key="1">
    <source>
        <dbReference type="EMBL" id="KAG6967464.1"/>
    </source>
</evidence>
<keyword evidence="2" id="KW-1185">Reference proteome</keyword>